<accession>A0A8T8WTH9</accession>
<gene>
    <name evidence="1" type="ORF">BO86DRAFT_157647</name>
</gene>
<evidence type="ECO:0000313" key="1">
    <source>
        <dbReference type="EMBL" id="RAH79073.1"/>
    </source>
</evidence>
<dbReference type="RefSeq" id="XP_025524967.1">
    <property type="nucleotide sequence ID" value="XM_025666381.1"/>
</dbReference>
<evidence type="ECO:0000313" key="2">
    <source>
        <dbReference type="Proteomes" id="UP000249497"/>
    </source>
</evidence>
<sequence length="151" mass="17611">MTKCRKPGLFLQCLPVRRSWGEEAQCRELADCSQGSKSIRSGHGGVERVRLDLRLYSLSLSCNCTAAQFPRFATDTTQLRLAQLRDFECTYSCYQLIRRVHWSPMLKEMYSYYIHKPVCQLSLKDPLCDLSYLLRLIYPLHDKDPNTKQQL</sequence>
<dbReference type="Proteomes" id="UP000249497">
    <property type="component" value="Unassembled WGS sequence"/>
</dbReference>
<dbReference type="AlphaFoldDB" id="A0A8T8WTH9"/>
<protein>
    <submittedName>
        <fullName evidence="1">Uncharacterized protein</fullName>
    </submittedName>
</protein>
<name>A0A8T8WTH9_ASPJA</name>
<keyword evidence="2" id="KW-1185">Reference proteome</keyword>
<dbReference type="EMBL" id="KZ824818">
    <property type="protein sequence ID" value="RAH79073.1"/>
    <property type="molecule type" value="Genomic_DNA"/>
</dbReference>
<proteinExistence type="predicted"/>
<dbReference type="GeneID" id="37170073"/>
<organism evidence="1 2">
    <name type="scientific">Aspergillus japonicus CBS 114.51</name>
    <dbReference type="NCBI Taxonomy" id="1448312"/>
    <lineage>
        <taxon>Eukaryota</taxon>
        <taxon>Fungi</taxon>
        <taxon>Dikarya</taxon>
        <taxon>Ascomycota</taxon>
        <taxon>Pezizomycotina</taxon>
        <taxon>Eurotiomycetes</taxon>
        <taxon>Eurotiomycetidae</taxon>
        <taxon>Eurotiales</taxon>
        <taxon>Aspergillaceae</taxon>
        <taxon>Aspergillus</taxon>
        <taxon>Aspergillus subgen. Circumdati</taxon>
    </lineage>
</organism>
<reference evidence="1 2" key="1">
    <citation type="submission" date="2018-02" db="EMBL/GenBank/DDBJ databases">
        <title>The genomes of Aspergillus section Nigri reveals drivers in fungal speciation.</title>
        <authorList>
            <consortium name="DOE Joint Genome Institute"/>
            <person name="Vesth T.C."/>
            <person name="Nybo J."/>
            <person name="Theobald S."/>
            <person name="Brandl J."/>
            <person name="Frisvad J.C."/>
            <person name="Nielsen K.F."/>
            <person name="Lyhne E.K."/>
            <person name="Kogle M.E."/>
            <person name="Kuo A."/>
            <person name="Riley R."/>
            <person name="Clum A."/>
            <person name="Nolan M."/>
            <person name="Lipzen A."/>
            <person name="Salamov A."/>
            <person name="Henrissat B."/>
            <person name="Wiebenga A."/>
            <person name="De vries R.P."/>
            <person name="Grigoriev I.V."/>
            <person name="Mortensen U.H."/>
            <person name="Andersen M.R."/>
            <person name="Baker S.E."/>
        </authorList>
    </citation>
    <scope>NUCLEOTIDE SEQUENCE [LARGE SCALE GENOMIC DNA]</scope>
    <source>
        <strain evidence="1 2">CBS 114.51</strain>
    </source>
</reference>